<evidence type="ECO:0000256" key="2">
    <source>
        <dbReference type="SAM" id="Phobius"/>
    </source>
</evidence>
<gene>
    <name evidence="4" type="ORF">WJX73_001415</name>
</gene>
<dbReference type="Pfam" id="PF03109">
    <property type="entry name" value="ABC1"/>
    <property type="match status" value="1"/>
</dbReference>
<dbReference type="Proteomes" id="UP001465755">
    <property type="component" value="Unassembled WGS sequence"/>
</dbReference>
<reference evidence="4 5" key="1">
    <citation type="journal article" date="2024" name="Nat. Commun.">
        <title>Phylogenomics reveals the evolutionary origins of lichenization in chlorophyte algae.</title>
        <authorList>
            <person name="Puginier C."/>
            <person name="Libourel C."/>
            <person name="Otte J."/>
            <person name="Skaloud P."/>
            <person name="Haon M."/>
            <person name="Grisel S."/>
            <person name="Petersen M."/>
            <person name="Berrin J.G."/>
            <person name="Delaux P.M."/>
            <person name="Dal Grande F."/>
            <person name="Keller J."/>
        </authorList>
    </citation>
    <scope>NUCLEOTIDE SEQUENCE [LARGE SCALE GENOMIC DNA]</scope>
    <source>
        <strain evidence="4 5">SAG 2036</strain>
    </source>
</reference>
<evidence type="ECO:0000256" key="1">
    <source>
        <dbReference type="ARBA" id="ARBA00009670"/>
    </source>
</evidence>
<dbReference type="PANTHER" id="PTHR45890">
    <property type="entry name" value="AARF DOMAIN CONTAINING KINASE 2 (PREDICTED)"/>
    <property type="match status" value="1"/>
</dbReference>
<comment type="caution">
    <text evidence="4">The sequence shown here is derived from an EMBL/GenBank/DDBJ whole genome shotgun (WGS) entry which is preliminary data.</text>
</comment>
<comment type="similarity">
    <text evidence="1">Belongs to the protein kinase superfamily. ADCK protein kinase family.</text>
</comment>
<dbReference type="CDD" id="cd13971">
    <property type="entry name" value="ADCK2-like"/>
    <property type="match status" value="1"/>
</dbReference>
<dbReference type="InterPro" id="IPR011009">
    <property type="entry name" value="Kinase-like_dom_sf"/>
</dbReference>
<dbReference type="PANTHER" id="PTHR45890:SF1">
    <property type="entry name" value="AARF DOMAIN CONTAINING KINASE 2"/>
    <property type="match status" value="1"/>
</dbReference>
<evidence type="ECO:0000313" key="4">
    <source>
        <dbReference type="EMBL" id="KAK9803443.1"/>
    </source>
</evidence>
<dbReference type="InterPro" id="IPR052402">
    <property type="entry name" value="ADCK_kinase"/>
</dbReference>
<feature type="transmembrane region" description="Helical" evidence="2">
    <location>
        <begin position="114"/>
        <end position="134"/>
    </location>
</feature>
<proteinExistence type="inferred from homology"/>
<evidence type="ECO:0000259" key="3">
    <source>
        <dbReference type="Pfam" id="PF03109"/>
    </source>
</evidence>
<sequence length="563" mass="62884">MQRSAAVKALKTALQHFEDCVCLRLLHTSRRSELWSQPRTSHSLAAATRSFGCLASPGVQLVSQRGLAWREFASSCLPCLKSAASPAWRQHLPVHNFHWSPARNLKLLDWGLRFLFLLFLPLILSSPLCVGLGIGRASWVQLVRWTLERAGPAFIKWGQWAATRPDLFPPDVCRALTRLHTGAPAHSPAFTRHAVEHAFHCRLDDMFDAFDELPVASGSIAQVHRGVLSEAGAAGSNHKPGQLVAVKVRHPGVDTLMQRDFALMMRMARISRHLPLLADLRLDESVQQFGAPLKEQLDLAAEARHLSRFNYNFRLWRNLSFPVPVYPLVTPEVLVETFEHGRLITAFVDNPSNPHNAALANLGRDCYLKMLLNDNFIHADLHPGNILVRVTDPNSLWGRITRFFHLNTAPHLVLLDVGMTAELSPDDQTHIIQFFKAITAKDGSALAQNILSFDDSQSCQDPEAFVQDMAAMFDALDPDTISEHTSDIISQMMETVRRHQVALKGIVSTVVVTTMVLEGWSSKLNPDIKVMGALRDLLPMNWHDRIQLTVDRFMTSDPAIVGV</sequence>
<evidence type="ECO:0000313" key="5">
    <source>
        <dbReference type="Proteomes" id="UP001465755"/>
    </source>
</evidence>
<dbReference type="AlphaFoldDB" id="A0AAW1P3F2"/>
<organism evidence="4 5">
    <name type="scientific">Symbiochloris irregularis</name>
    <dbReference type="NCBI Taxonomy" id="706552"/>
    <lineage>
        <taxon>Eukaryota</taxon>
        <taxon>Viridiplantae</taxon>
        <taxon>Chlorophyta</taxon>
        <taxon>core chlorophytes</taxon>
        <taxon>Trebouxiophyceae</taxon>
        <taxon>Trebouxiales</taxon>
        <taxon>Trebouxiaceae</taxon>
        <taxon>Symbiochloris</taxon>
    </lineage>
</organism>
<keyword evidence="2" id="KW-0472">Membrane</keyword>
<feature type="domain" description="ABC1 atypical kinase-like" evidence="3">
    <location>
        <begin position="179"/>
        <end position="448"/>
    </location>
</feature>
<dbReference type="SUPFAM" id="SSF56112">
    <property type="entry name" value="Protein kinase-like (PK-like)"/>
    <property type="match status" value="1"/>
</dbReference>
<dbReference type="InterPro" id="IPR044095">
    <property type="entry name" value="ADCK2_dom"/>
</dbReference>
<keyword evidence="5" id="KW-1185">Reference proteome</keyword>
<protein>
    <recommendedName>
        <fullName evidence="3">ABC1 atypical kinase-like domain-containing protein</fullName>
    </recommendedName>
</protein>
<keyword evidence="2" id="KW-1133">Transmembrane helix</keyword>
<dbReference type="InterPro" id="IPR004147">
    <property type="entry name" value="ABC1_dom"/>
</dbReference>
<accession>A0AAW1P3F2</accession>
<name>A0AAW1P3F2_9CHLO</name>
<dbReference type="EMBL" id="JALJOQ010000059">
    <property type="protein sequence ID" value="KAK9803443.1"/>
    <property type="molecule type" value="Genomic_DNA"/>
</dbReference>
<keyword evidence="2" id="KW-0812">Transmembrane</keyword>